<dbReference type="InterPro" id="IPR000719">
    <property type="entry name" value="Prot_kinase_dom"/>
</dbReference>
<evidence type="ECO:0000313" key="9">
    <source>
        <dbReference type="EMBL" id="KAJ6242602.1"/>
    </source>
</evidence>
<keyword evidence="3 6" id="KW-0547">Nucleotide-binding</keyword>
<evidence type="ECO:0000256" key="2">
    <source>
        <dbReference type="ARBA" id="ARBA00022679"/>
    </source>
</evidence>
<evidence type="ECO:0000313" key="10">
    <source>
        <dbReference type="Proteomes" id="UP001150062"/>
    </source>
</evidence>
<dbReference type="Gene3D" id="3.30.310.80">
    <property type="entry name" value="Kinase associated domain 1, KA1"/>
    <property type="match status" value="1"/>
</dbReference>
<reference evidence="9" key="1">
    <citation type="submission" date="2022-08" db="EMBL/GenBank/DDBJ databases">
        <title>Novel sulfate-reducing endosymbionts in the free-living metamonad Anaeramoeba.</title>
        <authorList>
            <person name="Jerlstrom-Hultqvist J."/>
            <person name="Cepicka I."/>
            <person name="Gallot-Lavallee L."/>
            <person name="Salas-Leiva D."/>
            <person name="Curtis B.A."/>
            <person name="Zahonova K."/>
            <person name="Pipaliya S."/>
            <person name="Dacks J."/>
            <person name="Roger A.J."/>
        </authorList>
    </citation>
    <scope>NUCLEOTIDE SEQUENCE</scope>
    <source>
        <strain evidence="9">Schooner1</strain>
    </source>
</reference>
<dbReference type="PROSITE" id="PS00108">
    <property type="entry name" value="PROTEIN_KINASE_ST"/>
    <property type="match status" value="1"/>
</dbReference>
<evidence type="ECO:0000256" key="1">
    <source>
        <dbReference type="ARBA" id="ARBA00022527"/>
    </source>
</evidence>
<proteinExistence type="predicted"/>
<feature type="compositionally biased region" description="Basic and acidic residues" evidence="7">
    <location>
        <begin position="506"/>
        <end position="520"/>
    </location>
</feature>
<dbReference type="PANTHER" id="PTHR24346:SF82">
    <property type="entry name" value="KP78A-RELATED"/>
    <property type="match status" value="1"/>
</dbReference>
<dbReference type="PANTHER" id="PTHR24346">
    <property type="entry name" value="MAP/MICROTUBULE AFFINITY-REGULATING KINASE"/>
    <property type="match status" value="1"/>
</dbReference>
<keyword evidence="5 6" id="KW-0067">ATP-binding</keyword>
<evidence type="ECO:0000256" key="5">
    <source>
        <dbReference type="ARBA" id="ARBA00022840"/>
    </source>
</evidence>
<evidence type="ECO:0000259" key="8">
    <source>
        <dbReference type="PROSITE" id="PS50011"/>
    </source>
</evidence>
<protein>
    <submittedName>
        <fullName evidence="9">Non-specific serine/threonine protein kinase</fullName>
    </submittedName>
</protein>
<dbReference type="Proteomes" id="UP001150062">
    <property type="component" value="Unassembled WGS sequence"/>
</dbReference>
<dbReference type="SUPFAM" id="SSF56112">
    <property type="entry name" value="Protein kinase-like (PK-like)"/>
    <property type="match status" value="1"/>
</dbReference>
<feature type="region of interest" description="Disordered" evidence="7">
    <location>
        <begin position="452"/>
        <end position="525"/>
    </location>
</feature>
<dbReference type="SUPFAM" id="SSF103243">
    <property type="entry name" value="KA1-like"/>
    <property type="match status" value="1"/>
</dbReference>
<dbReference type="GO" id="GO:0004674">
    <property type="term" value="F:protein serine/threonine kinase activity"/>
    <property type="evidence" value="ECO:0007669"/>
    <property type="project" value="UniProtKB-KW"/>
</dbReference>
<evidence type="ECO:0000256" key="6">
    <source>
        <dbReference type="PROSITE-ProRule" id="PRU10141"/>
    </source>
</evidence>
<keyword evidence="10" id="KW-1185">Reference proteome</keyword>
<organism evidence="9 10">
    <name type="scientific">Anaeramoeba flamelloides</name>
    <dbReference type="NCBI Taxonomy" id="1746091"/>
    <lineage>
        <taxon>Eukaryota</taxon>
        <taxon>Metamonada</taxon>
        <taxon>Anaeramoebidae</taxon>
        <taxon>Anaeramoeba</taxon>
    </lineage>
</organism>
<dbReference type="Gene3D" id="1.10.510.10">
    <property type="entry name" value="Transferase(Phosphotransferase) domain 1"/>
    <property type="match status" value="1"/>
</dbReference>
<dbReference type="InterPro" id="IPR028375">
    <property type="entry name" value="KA1/Ssp2_C"/>
</dbReference>
<dbReference type="InterPro" id="IPR011009">
    <property type="entry name" value="Kinase-like_dom_sf"/>
</dbReference>
<dbReference type="Pfam" id="PF00069">
    <property type="entry name" value="Pkinase"/>
    <property type="match status" value="1"/>
</dbReference>
<gene>
    <name evidence="9" type="ORF">M0813_02450</name>
</gene>
<feature type="region of interest" description="Disordered" evidence="7">
    <location>
        <begin position="367"/>
        <end position="387"/>
    </location>
</feature>
<accession>A0ABQ8YDC0</accession>
<dbReference type="EMBL" id="JAOAOG010000173">
    <property type="protein sequence ID" value="KAJ6242602.1"/>
    <property type="molecule type" value="Genomic_DNA"/>
</dbReference>
<dbReference type="InterPro" id="IPR008271">
    <property type="entry name" value="Ser/Thr_kinase_AS"/>
</dbReference>
<evidence type="ECO:0000256" key="4">
    <source>
        <dbReference type="ARBA" id="ARBA00022777"/>
    </source>
</evidence>
<keyword evidence="2" id="KW-0808">Transferase</keyword>
<feature type="domain" description="Protein kinase" evidence="8">
    <location>
        <begin position="15"/>
        <end position="268"/>
    </location>
</feature>
<dbReference type="InterPro" id="IPR017441">
    <property type="entry name" value="Protein_kinase_ATP_BS"/>
</dbReference>
<keyword evidence="4 9" id="KW-0418">Kinase</keyword>
<dbReference type="SMART" id="SM00220">
    <property type="entry name" value="S_TKc"/>
    <property type="match status" value="1"/>
</dbReference>
<comment type="caution">
    <text evidence="9">The sequence shown here is derived from an EMBL/GenBank/DDBJ whole genome shotgun (WGS) entry which is preliminary data.</text>
</comment>
<keyword evidence="1 9" id="KW-0723">Serine/threonine-protein kinase</keyword>
<evidence type="ECO:0000256" key="7">
    <source>
        <dbReference type="SAM" id="MobiDB-lite"/>
    </source>
</evidence>
<dbReference type="PROSITE" id="PS50011">
    <property type="entry name" value="PROTEIN_KINASE_DOM"/>
    <property type="match status" value="1"/>
</dbReference>
<dbReference type="PROSITE" id="PS00107">
    <property type="entry name" value="PROTEIN_KINASE_ATP"/>
    <property type="match status" value="1"/>
</dbReference>
<evidence type="ECO:0000256" key="3">
    <source>
        <dbReference type="ARBA" id="ARBA00022741"/>
    </source>
</evidence>
<feature type="compositionally biased region" description="Basic residues" evidence="7">
    <location>
        <begin position="454"/>
        <end position="471"/>
    </location>
</feature>
<sequence>MAFENSSQFSKVGSYVLKKTLGEGKTGKVKLAIDERTSQKVAIKIISKKKLKDLKLDQKIKREIQAMKIFCHPHIVRLYEVIESIDHLYLVIEYVPGGELFEYLVERDTLSEHEARKFFQQIISAIHYIHSKGVVHRDIKPENILLDENCNIKISDFGLSNIMEDGLLLKTSCGTPNYASPEVIAGKQYAGHEVDVWSCGVVLYAMLVGALPFDEENISLLFQKIKKASYYIPFEEVTSEALDLIVGLLNPDPVKRLTMEKIYSHVWFQVELPKYITLWHEHSSQEINFIAEPEEKFVKQLAKYVKNNDLNKIKHSLKYGESQSYVEIYQLIKENYKLEDKQFQPENFQIPLLMDKNKNEIIKNEEFNNSNCNSSPLKRKNSSQRQLSVMPPTHWALGVLTREPRHKVMTELYRALIKADLQWKVLGAYRIMCKPKKKFQTKHLNQQKILIQKKQQRGKPMQRTKKKHRRVNCQQSKEEKRLSKILQFPNNNDNNNNNDDDDDDDNKLFKKSKENQKENPNRQIYNFFNNNNSFEKKNKPKCKNQMDMQKKESIKTKKSSLKKIKKTILFDKEVSNLVLEIRLFLASNKRSEPKYMLDFRKTKGKGMPFFFFCSEILDNLNLEIFHLISNNVWDSFIKNNKNFNNNFKEYNLL</sequence>
<feature type="binding site" evidence="6">
    <location>
        <position position="44"/>
    </location>
    <ligand>
        <name>ATP</name>
        <dbReference type="ChEBI" id="CHEBI:30616"/>
    </ligand>
</feature>
<name>A0ABQ8YDC0_9EUKA</name>